<evidence type="ECO:0000256" key="3">
    <source>
        <dbReference type="ARBA" id="ARBA00022884"/>
    </source>
</evidence>
<dbReference type="PANTHER" id="PTHR21368">
    <property type="entry name" value="50S RIBOSOMAL PROTEIN L9"/>
    <property type="match status" value="1"/>
</dbReference>
<dbReference type="SUPFAM" id="SSF55653">
    <property type="entry name" value="Ribosomal protein L9 C-domain"/>
    <property type="match status" value="1"/>
</dbReference>
<dbReference type="InterPro" id="IPR009027">
    <property type="entry name" value="Ribosomal_bL9/RNase_H1_N"/>
</dbReference>
<feature type="domain" description="Ribosomal protein L9" evidence="9">
    <location>
        <begin position="13"/>
        <end position="40"/>
    </location>
</feature>
<evidence type="ECO:0000256" key="1">
    <source>
        <dbReference type="ARBA" id="ARBA00010605"/>
    </source>
</evidence>
<evidence type="ECO:0000256" key="8">
    <source>
        <dbReference type="SAM" id="MobiDB-lite"/>
    </source>
</evidence>
<dbReference type="Gene3D" id="3.40.5.10">
    <property type="entry name" value="Ribosomal protein L9, N-terminal domain"/>
    <property type="match status" value="1"/>
</dbReference>
<dbReference type="Pfam" id="PF01281">
    <property type="entry name" value="Ribosomal_L9_N"/>
    <property type="match status" value="1"/>
</dbReference>
<evidence type="ECO:0000256" key="7">
    <source>
        <dbReference type="HAMAP-Rule" id="MF_00503"/>
    </source>
</evidence>
<dbReference type="AlphaFoldDB" id="A0A368DR29"/>
<keyword evidence="4 7" id="KW-0689">Ribosomal protein</keyword>
<sequence length="215" mass="23934">MKIILLEKIEKLGQLGDVVNVKNGYARNFLLPKAKALRATDDNLKYFESKSVEIRKKNDKEMASAAKLSESINNKTFIVIRQAGENGQLFGSVTTRDIANMLSDDGVPEITRNQVSLVEPIKALGIVDVRIDLHPEVSVIIKLNIARTSEEADMQEKGPLNNLDKENTEIDSVVDVFEEGVEINIDDSQDVDLNTEHTPDVDADITEDEANKKEE</sequence>
<evidence type="ECO:0000256" key="5">
    <source>
        <dbReference type="ARBA" id="ARBA00023274"/>
    </source>
</evidence>
<dbReference type="InterPro" id="IPR036935">
    <property type="entry name" value="Ribosomal_bL9_N_sf"/>
</dbReference>
<dbReference type="SUPFAM" id="SSF55658">
    <property type="entry name" value="L9 N-domain-like"/>
    <property type="match status" value="1"/>
</dbReference>
<evidence type="ECO:0000256" key="2">
    <source>
        <dbReference type="ARBA" id="ARBA00022730"/>
    </source>
</evidence>
<dbReference type="InterPro" id="IPR000244">
    <property type="entry name" value="Ribosomal_bL9"/>
</dbReference>
<keyword evidence="5 7" id="KW-0687">Ribonucleoprotein</keyword>
<evidence type="ECO:0000259" key="9">
    <source>
        <dbReference type="PROSITE" id="PS00651"/>
    </source>
</evidence>
<comment type="function">
    <text evidence="7">Binds to the 23S rRNA.</text>
</comment>
<accession>A0A368DR29</accession>
<proteinExistence type="inferred from homology"/>
<protein>
    <recommendedName>
        <fullName evidence="6 7">Large ribosomal subunit protein bL9</fullName>
    </recommendedName>
</protein>
<keyword evidence="3 7" id="KW-0694">RNA-binding</keyword>
<dbReference type="InterPro" id="IPR020070">
    <property type="entry name" value="Ribosomal_bL9_N"/>
</dbReference>
<comment type="similarity">
    <text evidence="1 7">Belongs to the bacterial ribosomal protein bL9 family.</text>
</comment>
<dbReference type="Pfam" id="PF03948">
    <property type="entry name" value="Ribosomal_L9_C"/>
    <property type="match status" value="1"/>
</dbReference>
<dbReference type="GO" id="GO:0003735">
    <property type="term" value="F:structural constituent of ribosome"/>
    <property type="evidence" value="ECO:0007669"/>
    <property type="project" value="InterPro"/>
</dbReference>
<name>A0A368DR29_9PROT</name>
<dbReference type="GO" id="GO:0006412">
    <property type="term" value="P:translation"/>
    <property type="evidence" value="ECO:0007669"/>
    <property type="project" value="UniProtKB-UniRule"/>
</dbReference>
<keyword evidence="2 7" id="KW-0699">rRNA-binding</keyword>
<dbReference type="PROSITE" id="PS00651">
    <property type="entry name" value="RIBOSOMAL_L9"/>
    <property type="match status" value="1"/>
</dbReference>
<organism evidence="10 11">
    <name type="scientific">PS1 clade bacterium</name>
    <dbReference type="NCBI Taxonomy" id="2175152"/>
    <lineage>
        <taxon>Bacteria</taxon>
        <taxon>Pseudomonadati</taxon>
        <taxon>Pseudomonadota</taxon>
        <taxon>Alphaproteobacteria</taxon>
        <taxon>PS1 clade</taxon>
    </lineage>
</organism>
<evidence type="ECO:0000313" key="11">
    <source>
        <dbReference type="Proteomes" id="UP000253570"/>
    </source>
</evidence>
<dbReference type="GO" id="GO:0019843">
    <property type="term" value="F:rRNA binding"/>
    <property type="evidence" value="ECO:0007669"/>
    <property type="project" value="UniProtKB-UniRule"/>
</dbReference>
<dbReference type="GO" id="GO:0005840">
    <property type="term" value="C:ribosome"/>
    <property type="evidence" value="ECO:0007669"/>
    <property type="project" value="UniProtKB-KW"/>
</dbReference>
<dbReference type="HAMAP" id="MF_00503">
    <property type="entry name" value="Ribosomal_bL9"/>
    <property type="match status" value="1"/>
</dbReference>
<dbReference type="InterPro" id="IPR020594">
    <property type="entry name" value="Ribosomal_bL9_bac/chp"/>
</dbReference>
<dbReference type="NCBIfam" id="TIGR00158">
    <property type="entry name" value="L9"/>
    <property type="match status" value="1"/>
</dbReference>
<dbReference type="InterPro" id="IPR020069">
    <property type="entry name" value="Ribosomal_bL9_C"/>
</dbReference>
<comment type="caution">
    <text evidence="10">The sequence shown here is derived from an EMBL/GenBank/DDBJ whole genome shotgun (WGS) entry which is preliminary data.</text>
</comment>
<dbReference type="Gene3D" id="3.10.430.100">
    <property type="entry name" value="Ribosomal protein L9, C-terminal domain"/>
    <property type="match status" value="1"/>
</dbReference>
<feature type="region of interest" description="Disordered" evidence="8">
    <location>
        <begin position="185"/>
        <end position="215"/>
    </location>
</feature>
<evidence type="ECO:0000256" key="4">
    <source>
        <dbReference type="ARBA" id="ARBA00022980"/>
    </source>
</evidence>
<dbReference type="InterPro" id="IPR036791">
    <property type="entry name" value="Ribosomal_bL9_C_sf"/>
</dbReference>
<dbReference type="Proteomes" id="UP000253570">
    <property type="component" value="Unassembled WGS sequence"/>
</dbReference>
<gene>
    <name evidence="7" type="primary">rplI</name>
    <name evidence="10" type="ORF">DBW71_02905</name>
</gene>
<dbReference type="GO" id="GO:1990904">
    <property type="term" value="C:ribonucleoprotein complex"/>
    <property type="evidence" value="ECO:0007669"/>
    <property type="project" value="UniProtKB-KW"/>
</dbReference>
<evidence type="ECO:0000256" key="6">
    <source>
        <dbReference type="ARBA" id="ARBA00035292"/>
    </source>
</evidence>
<reference evidence="10 11" key="1">
    <citation type="journal article" date="2018" name="Microbiome">
        <title>Fine metagenomic profile of the Mediterranean stratified and mixed water columns revealed by assembly and recruitment.</title>
        <authorList>
            <person name="Haro-Moreno J.M."/>
            <person name="Lopez-Perez M."/>
            <person name="De La Torre J.R."/>
            <person name="Picazo A."/>
            <person name="Camacho A."/>
            <person name="Rodriguez-Valera F."/>
        </authorList>
    </citation>
    <scope>NUCLEOTIDE SEQUENCE [LARGE SCALE GENOMIC DNA]</scope>
    <source>
        <strain evidence="10">MED-G57</strain>
    </source>
</reference>
<evidence type="ECO:0000313" key="10">
    <source>
        <dbReference type="EMBL" id="RCL73743.1"/>
    </source>
</evidence>
<dbReference type="EMBL" id="QOQD01000005">
    <property type="protein sequence ID" value="RCL73743.1"/>
    <property type="molecule type" value="Genomic_DNA"/>
</dbReference>